<dbReference type="Gene3D" id="2.60.120.560">
    <property type="entry name" value="Exo-inulinase, domain 1"/>
    <property type="match status" value="1"/>
</dbReference>
<evidence type="ECO:0000259" key="1">
    <source>
        <dbReference type="Pfam" id="PF06439"/>
    </source>
</evidence>
<name>A0A139SHW4_9BACT</name>
<reference evidence="2 3" key="1">
    <citation type="submission" date="2016-02" db="EMBL/GenBank/DDBJ databases">
        <authorList>
            <person name="Wen L."/>
            <person name="He K."/>
            <person name="Yang H."/>
        </authorList>
    </citation>
    <scope>NUCLEOTIDE SEQUENCE [LARGE SCALE GENOMIC DNA]</scope>
    <source>
        <strain evidence="2 3">CV41</strain>
    </source>
</reference>
<dbReference type="OrthoDB" id="176168at2"/>
<dbReference type="EMBL" id="LSZP01000060">
    <property type="protein sequence ID" value="KXU34165.1"/>
    <property type="molecule type" value="Genomic_DNA"/>
</dbReference>
<dbReference type="Pfam" id="PF06439">
    <property type="entry name" value="3keto-disac_hyd"/>
    <property type="match status" value="1"/>
</dbReference>
<dbReference type="InterPro" id="IPR010496">
    <property type="entry name" value="AL/BT2_dom"/>
</dbReference>
<comment type="caution">
    <text evidence="2">The sequence shown here is derived from an EMBL/GenBank/DDBJ whole genome shotgun (WGS) entry which is preliminary data.</text>
</comment>
<gene>
    <name evidence="2" type="ORF">AXK12_07745</name>
</gene>
<proteinExistence type="predicted"/>
<dbReference type="AlphaFoldDB" id="A0A139SHW4"/>
<dbReference type="STRING" id="1548208.AXK12_07745"/>
<protein>
    <submittedName>
        <fullName evidence="2">Large, multifunctional secreted protein</fullName>
    </submittedName>
</protein>
<organism evidence="2 3">
    <name type="scientific">Cephaloticoccus capnophilus</name>
    <dbReference type="NCBI Taxonomy" id="1548208"/>
    <lineage>
        <taxon>Bacteria</taxon>
        <taxon>Pseudomonadati</taxon>
        <taxon>Verrucomicrobiota</taxon>
        <taxon>Opitutia</taxon>
        <taxon>Opitutales</taxon>
        <taxon>Opitutaceae</taxon>
        <taxon>Cephaloticoccus</taxon>
    </lineage>
</organism>
<dbReference type="Proteomes" id="UP000071392">
    <property type="component" value="Unassembled WGS sequence"/>
</dbReference>
<dbReference type="GO" id="GO:0016787">
    <property type="term" value="F:hydrolase activity"/>
    <property type="evidence" value="ECO:0007669"/>
    <property type="project" value="InterPro"/>
</dbReference>
<feature type="domain" description="3-keto-alpha-glucoside-1,2-lyase/3-keto-2-hydroxy-glucal hydratase" evidence="1">
    <location>
        <begin position="50"/>
        <end position="243"/>
    </location>
</feature>
<accession>A0A139SHW4</accession>
<evidence type="ECO:0000313" key="3">
    <source>
        <dbReference type="Proteomes" id="UP000071392"/>
    </source>
</evidence>
<dbReference type="RefSeq" id="WP_068713126.1">
    <property type="nucleotide sequence ID" value="NZ_LSZP01000060.1"/>
</dbReference>
<evidence type="ECO:0000313" key="2">
    <source>
        <dbReference type="EMBL" id="KXU34165.1"/>
    </source>
</evidence>
<sequence>MTIKGTLNTGAAIAAASVNAQVDPPPLDNEVWAPEPAHVATPLNAAPSDAIVLFDGSGISEWESVEGGDASWQVEEGGILTVVPGTKDIRTKRSFGDAQLHIEWRTPIYAEKKTGQWPGNSGVFLQQRYEVQVLDSYENKTYVNGQAAAIYKQAIPLVNASRAPGEWQTYDIIWTAPRFSQGGGLISPARITVIHNGVIVQNNVTLSGKTEYRDPPSYSPHGPAPLMLQDHGEQVSFRNIWIREL</sequence>
<keyword evidence="3" id="KW-1185">Reference proteome</keyword>